<dbReference type="AlphaFoldDB" id="A0A8J9ZBC3"/>
<organism evidence="10 11">
    <name type="scientific">Branchiostoma lanceolatum</name>
    <name type="common">Common lancelet</name>
    <name type="synonym">Amphioxus lanceolatum</name>
    <dbReference type="NCBI Taxonomy" id="7740"/>
    <lineage>
        <taxon>Eukaryota</taxon>
        <taxon>Metazoa</taxon>
        <taxon>Chordata</taxon>
        <taxon>Cephalochordata</taxon>
        <taxon>Leptocardii</taxon>
        <taxon>Amphioxiformes</taxon>
        <taxon>Branchiostomatidae</taxon>
        <taxon>Branchiostoma</taxon>
    </lineage>
</organism>
<dbReference type="InterPro" id="IPR000209">
    <property type="entry name" value="Peptidase_S8/S53_dom"/>
</dbReference>
<evidence type="ECO:0000256" key="1">
    <source>
        <dbReference type="ARBA" id="ARBA00011073"/>
    </source>
</evidence>
<dbReference type="Proteomes" id="UP000838412">
    <property type="component" value="Chromosome 19"/>
</dbReference>
<dbReference type="Pfam" id="PF00082">
    <property type="entry name" value="Peptidase_S8"/>
    <property type="match status" value="1"/>
</dbReference>
<dbReference type="PANTHER" id="PTHR43806:SF11">
    <property type="entry name" value="CEREVISIN-RELATED"/>
    <property type="match status" value="1"/>
</dbReference>
<comment type="similarity">
    <text evidence="1 5 6">Belongs to the peptidase S8 family.</text>
</comment>
<feature type="domain" description="Peptidase S8/S53" evidence="8">
    <location>
        <begin position="159"/>
        <end position="368"/>
    </location>
</feature>
<gene>
    <name evidence="10" type="primary">PCSK9</name>
    <name evidence="10" type="ORF">BLAG_LOCUS11805</name>
</gene>
<dbReference type="CDD" id="cd04077">
    <property type="entry name" value="Peptidases_S8_PCSK9_ProteinaseK_like"/>
    <property type="match status" value="1"/>
</dbReference>
<proteinExistence type="inferred from homology"/>
<dbReference type="Gene3D" id="3.30.70.80">
    <property type="entry name" value="Peptidase S8 propeptide/proteinase inhibitor I9"/>
    <property type="match status" value="1"/>
</dbReference>
<dbReference type="InterPro" id="IPR015500">
    <property type="entry name" value="Peptidase_S8_subtilisin-rel"/>
</dbReference>
<sequence length="394" mass="42563">MKVVFILALVGYVSAKAPLYNTDHDTAIPDEYIVVLRSNVTDHERAVHMEKVNGIVKNSDLAHSRVKHEFSIGDLAGYSIIAPRSVVELLQESPDVEFIEANQIVKGHSGHESSEKYREMNETEEKCHVQRMAGWNLVRINQRMLNIDGRFSYKGSSDGTGVTVYIMDSGINTEHVEFEGRASWGVDFVDDPSPLTDKNGHGTHVAALIGGKTFGVAKKVDLVAVRTMNHNSSGKTDMSVGASRSPTLNAAIAAAANASMIFVVSAGNDQTDACNKSPASAEAAITVAAINAVDKFSSTFSNYGPCVDILAPGEDIQSAWINSNYSVMSLTGTSQAAPHVTGVIARYLSFFRDATGTINPEAVRNWVVGMSSKDMVQEIPDEATPNKLLFLDCY</sequence>
<keyword evidence="7" id="KW-0732">Signal</keyword>
<dbReference type="InterPro" id="IPR023827">
    <property type="entry name" value="Peptidase_S8_Asp-AS"/>
</dbReference>
<feature type="domain" description="Inhibitor I9" evidence="9">
    <location>
        <begin position="32"/>
        <end position="106"/>
    </location>
</feature>
<dbReference type="EMBL" id="OV696704">
    <property type="protein sequence ID" value="CAH1251388.1"/>
    <property type="molecule type" value="Genomic_DNA"/>
</dbReference>
<evidence type="ECO:0000256" key="3">
    <source>
        <dbReference type="ARBA" id="ARBA00022801"/>
    </source>
</evidence>
<protein>
    <submittedName>
        <fullName evidence="10">PCSK9 protein</fullName>
    </submittedName>
</protein>
<dbReference type="PANTHER" id="PTHR43806">
    <property type="entry name" value="PEPTIDASE S8"/>
    <property type="match status" value="1"/>
</dbReference>
<dbReference type="InterPro" id="IPR036852">
    <property type="entry name" value="Peptidase_S8/S53_dom_sf"/>
</dbReference>
<evidence type="ECO:0000313" key="11">
    <source>
        <dbReference type="Proteomes" id="UP000838412"/>
    </source>
</evidence>
<keyword evidence="4 5" id="KW-0720">Serine protease</keyword>
<evidence type="ECO:0000259" key="9">
    <source>
        <dbReference type="Pfam" id="PF05922"/>
    </source>
</evidence>
<dbReference type="PROSITE" id="PS00138">
    <property type="entry name" value="SUBTILASE_SER"/>
    <property type="match status" value="1"/>
</dbReference>
<dbReference type="InterPro" id="IPR023828">
    <property type="entry name" value="Peptidase_S8_Ser-AS"/>
</dbReference>
<dbReference type="SUPFAM" id="SSF52743">
    <property type="entry name" value="Subtilisin-like"/>
    <property type="match status" value="1"/>
</dbReference>
<evidence type="ECO:0000256" key="6">
    <source>
        <dbReference type="RuleBase" id="RU003355"/>
    </source>
</evidence>
<dbReference type="GO" id="GO:0005615">
    <property type="term" value="C:extracellular space"/>
    <property type="evidence" value="ECO:0007669"/>
    <property type="project" value="TreeGrafter"/>
</dbReference>
<feature type="active site" description="Charge relay system" evidence="5">
    <location>
        <position position="334"/>
    </location>
</feature>
<keyword evidence="3 5" id="KW-0378">Hydrolase</keyword>
<dbReference type="PROSITE" id="PS51892">
    <property type="entry name" value="SUBTILASE"/>
    <property type="match status" value="1"/>
</dbReference>
<dbReference type="PROSITE" id="PS00136">
    <property type="entry name" value="SUBTILASE_ASP"/>
    <property type="match status" value="1"/>
</dbReference>
<evidence type="ECO:0000256" key="5">
    <source>
        <dbReference type="PROSITE-ProRule" id="PRU01240"/>
    </source>
</evidence>
<evidence type="ECO:0000256" key="4">
    <source>
        <dbReference type="ARBA" id="ARBA00022825"/>
    </source>
</evidence>
<dbReference type="PRINTS" id="PR00723">
    <property type="entry name" value="SUBTILISIN"/>
</dbReference>
<dbReference type="OrthoDB" id="206201at2759"/>
<name>A0A8J9ZBC3_BRALA</name>
<keyword evidence="2 5" id="KW-0645">Protease</keyword>
<feature type="active site" description="Charge relay system" evidence="5">
    <location>
        <position position="168"/>
    </location>
</feature>
<feature type="chain" id="PRO_5035473686" evidence="7">
    <location>
        <begin position="16"/>
        <end position="394"/>
    </location>
</feature>
<feature type="signal peptide" evidence="7">
    <location>
        <begin position="1"/>
        <end position="15"/>
    </location>
</feature>
<reference evidence="10" key="1">
    <citation type="submission" date="2022-01" db="EMBL/GenBank/DDBJ databases">
        <authorList>
            <person name="Braso-Vives M."/>
        </authorList>
    </citation>
    <scope>NUCLEOTIDE SEQUENCE</scope>
</reference>
<keyword evidence="11" id="KW-1185">Reference proteome</keyword>
<dbReference type="Pfam" id="PF05922">
    <property type="entry name" value="Inhibitor_I9"/>
    <property type="match status" value="1"/>
</dbReference>
<dbReference type="GO" id="GO:0004252">
    <property type="term" value="F:serine-type endopeptidase activity"/>
    <property type="evidence" value="ECO:0007669"/>
    <property type="project" value="UniProtKB-UniRule"/>
</dbReference>
<evidence type="ECO:0000256" key="2">
    <source>
        <dbReference type="ARBA" id="ARBA00022670"/>
    </source>
</evidence>
<dbReference type="InterPro" id="IPR034193">
    <property type="entry name" value="PCSK9_ProteinaseK-like"/>
</dbReference>
<evidence type="ECO:0000313" key="10">
    <source>
        <dbReference type="EMBL" id="CAH1251388.1"/>
    </source>
</evidence>
<accession>A0A8J9ZBC3</accession>
<dbReference type="InterPro" id="IPR010259">
    <property type="entry name" value="S8pro/Inhibitor_I9"/>
</dbReference>
<dbReference type="InterPro" id="IPR037045">
    <property type="entry name" value="S8pro/Inhibitor_I9_sf"/>
</dbReference>
<dbReference type="GO" id="GO:0006508">
    <property type="term" value="P:proteolysis"/>
    <property type="evidence" value="ECO:0007669"/>
    <property type="project" value="UniProtKB-KW"/>
</dbReference>
<evidence type="ECO:0000256" key="7">
    <source>
        <dbReference type="SAM" id="SignalP"/>
    </source>
</evidence>
<dbReference type="Gene3D" id="3.40.50.200">
    <property type="entry name" value="Peptidase S8/S53 domain"/>
    <property type="match status" value="1"/>
</dbReference>
<feature type="active site" description="Charge relay system" evidence="5">
    <location>
        <position position="201"/>
    </location>
</feature>
<dbReference type="InterPro" id="IPR050131">
    <property type="entry name" value="Peptidase_S8_subtilisin-like"/>
</dbReference>
<evidence type="ECO:0000259" key="8">
    <source>
        <dbReference type="Pfam" id="PF00082"/>
    </source>
</evidence>